<dbReference type="InterPro" id="IPR006439">
    <property type="entry name" value="HAD-SF_hydro_IA"/>
</dbReference>
<dbReference type="CDD" id="cd02603">
    <property type="entry name" value="HAD_sEH-N_like"/>
    <property type="match status" value="1"/>
</dbReference>
<dbReference type="NCBIfam" id="TIGR01509">
    <property type="entry name" value="HAD-SF-IA-v3"/>
    <property type="match status" value="1"/>
</dbReference>
<sequence length="209" mass="23114">MPYRAVIFDFGGVLTTSLDDCARAFSKECGLPDDAYLHAVSVNPTGRRLYAELERGNITQEYWNSGIASLLDIDGTDLMRRALATLRPEHLIVDAARSIRSAGLKTAVLSNSMGMSPFNPYEPWQLENAHDAVVLSEQVRLRKPDRQIYQLTLDQLGCRGQDCIFVDDIEANLPPAHALGITTIHATSPTLTAERLQDLLGLPLSLPRR</sequence>
<dbReference type="AlphaFoldDB" id="A0A124IA73"/>
<comment type="caution">
    <text evidence="1">The sequence shown here is derived from an EMBL/GenBank/DDBJ whole genome shotgun (WGS) entry which is preliminary data.</text>
</comment>
<dbReference type="SUPFAM" id="SSF56784">
    <property type="entry name" value="HAD-like"/>
    <property type="match status" value="1"/>
</dbReference>
<dbReference type="SFLD" id="SFLDS00003">
    <property type="entry name" value="Haloacid_Dehalogenase"/>
    <property type="match status" value="1"/>
</dbReference>
<dbReference type="PANTHER" id="PTHR47829:SF1">
    <property type="entry name" value="HAD FAMILY PHOSPHATASE"/>
    <property type="match status" value="1"/>
</dbReference>
<dbReference type="Gene3D" id="3.40.50.1000">
    <property type="entry name" value="HAD superfamily/HAD-like"/>
    <property type="match status" value="1"/>
</dbReference>
<keyword evidence="2" id="KW-1185">Reference proteome</keyword>
<dbReference type="InterPro" id="IPR023214">
    <property type="entry name" value="HAD_sf"/>
</dbReference>
<dbReference type="InterPro" id="IPR036412">
    <property type="entry name" value="HAD-like_sf"/>
</dbReference>
<dbReference type="RefSeq" id="WP_062717726.1">
    <property type="nucleotide sequence ID" value="NZ_KQ948926.1"/>
</dbReference>
<accession>A0A124IA73</accession>
<dbReference type="PANTHER" id="PTHR47829">
    <property type="entry name" value="HYDROLASE, PUTATIVE (AFU_ORTHOLOGUE AFUA_1G12880)-RELATED"/>
    <property type="match status" value="1"/>
</dbReference>
<dbReference type="OrthoDB" id="9795007at2"/>
<dbReference type="Proteomes" id="UP000053429">
    <property type="component" value="Unassembled WGS sequence"/>
</dbReference>
<dbReference type="Gene3D" id="1.10.150.240">
    <property type="entry name" value="Putative phosphatase, domain 2"/>
    <property type="match status" value="1"/>
</dbReference>
<evidence type="ECO:0000313" key="2">
    <source>
        <dbReference type="Proteomes" id="UP000053429"/>
    </source>
</evidence>
<evidence type="ECO:0008006" key="3">
    <source>
        <dbReference type="Google" id="ProtNLM"/>
    </source>
</evidence>
<dbReference type="InterPro" id="IPR052898">
    <property type="entry name" value="ACAD10-like"/>
</dbReference>
<gene>
    <name evidence="1" type="ORF">AQJ67_09955</name>
</gene>
<dbReference type="SFLD" id="SFLDG01129">
    <property type="entry name" value="C1.5:_HAD__Beta-PGM__Phosphata"/>
    <property type="match status" value="1"/>
</dbReference>
<proteinExistence type="predicted"/>
<dbReference type="InterPro" id="IPR023198">
    <property type="entry name" value="PGP-like_dom2"/>
</dbReference>
<evidence type="ECO:0000313" key="1">
    <source>
        <dbReference type="EMBL" id="KUO04817.1"/>
    </source>
</evidence>
<protein>
    <recommendedName>
        <fullName evidence="3">Haloacid dehalogenase</fullName>
    </recommendedName>
</protein>
<dbReference type="Pfam" id="PF00702">
    <property type="entry name" value="Hydrolase"/>
    <property type="match status" value="1"/>
</dbReference>
<name>A0A124IA73_9ACTN</name>
<organism evidence="1 2">
    <name type="scientific">Streptomyces caeruleatus</name>
    <dbReference type="NCBI Taxonomy" id="661399"/>
    <lineage>
        <taxon>Bacteria</taxon>
        <taxon>Bacillati</taxon>
        <taxon>Actinomycetota</taxon>
        <taxon>Actinomycetes</taxon>
        <taxon>Kitasatosporales</taxon>
        <taxon>Streptomycetaceae</taxon>
        <taxon>Streptomyces</taxon>
    </lineage>
</organism>
<reference evidence="1 2" key="1">
    <citation type="submission" date="2015-10" db="EMBL/GenBank/DDBJ databases">
        <title>Draft genome sequence of Streptomyces caeruleatus NRRL B-24802, type strain for the species Streptomyces caeruleatus.</title>
        <authorList>
            <person name="Ruckert C."/>
            <person name="Winkler A."/>
            <person name="Kalinowski J."/>
            <person name="Kampfer P."/>
            <person name="Glaeser S."/>
        </authorList>
    </citation>
    <scope>NUCLEOTIDE SEQUENCE [LARGE SCALE GENOMIC DNA]</scope>
    <source>
        <strain evidence="1 2">NRRL B-24802</strain>
    </source>
</reference>
<dbReference type="STRING" id="661399.AQJ67_09955"/>
<dbReference type="EMBL" id="LMWY01000010">
    <property type="protein sequence ID" value="KUO04817.1"/>
    <property type="molecule type" value="Genomic_DNA"/>
</dbReference>